<evidence type="ECO:0000313" key="4">
    <source>
        <dbReference type="Proteomes" id="UP001432322"/>
    </source>
</evidence>
<evidence type="ECO:0000313" key="2">
    <source>
        <dbReference type="EMBL" id="GMT18245.1"/>
    </source>
</evidence>
<feature type="region of interest" description="Disordered" evidence="1">
    <location>
        <begin position="32"/>
        <end position="55"/>
    </location>
</feature>
<comment type="caution">
    <text evidence="3">The sequence shown here is derived from an EMBL/GenBank/DDBJ whole genome shotgun (WGS) entry which is preliminary data.</text>
</comment>
<evidence type="ECO:0000256" key="1">
    <source>
        <dbReference type="SAM" id="MobiDB-lite"/>
    </source>
</evidence>
<sequence length="104" mass="12124">SRIDLLTETYNKKVKETADLAQQREDILRLEKNSLEEDYKKSTAENSKASREERERITNEYHAAINAKDKELAELNKEKSSAVDTLHKGYQKDLKDAHDLYNKL</sequence>
<organism evidence="3 4">
    <name type="scientific">Pristionchus fissidentatus</name>
    <dbReference type="NCBI Taxonomy" id="1538716"/>
    <lineage>
        <taxon>Eukaryota</taxon>
        <taxon>Metazoa</taxon>
        <taxon>Ecdysozoa</taxon>
        <taxon>Nematoda</taxon>
        <taxon>Chromadorea</taxon>
        <taxon>Rhabditida</taxon>
        <taxon>Rhabditina</taxon>
        <taxon>Diplogasteromorpha</taxon>
        <taxon>Diplogasteroidea</taxon>
        <taxon>Neodiplogasteridae</taxon>
        <taxon>Pristionchus</taxon>
    </lineage>
</organism>
<dbReference type="EMBL" id="BTSY01000003">
    <property type="protein sequence ID" value="GMT18248.1"/>
    <property type="molecule type" value="Genomic_DNA"/>
</dbReference>
<dbReference type="Proteomes" id="UP001432322">
    <property type="component" value="Unassembled WGS sequence"/>
</dbReference>
<proteinExistence type="predicted"/>
<name>A0AAV5VJ35_9BILA</name>
<keyword evidence="4" id="KW-1185">Reference proteome</keyword>
<feature type="non-terminal residue" evidence="3">
    <location>
        <position position="1"/>
    </location>
</feature>
<evidence type="ECO:0000313" key="3">
    <source>
        <dbReference type="EMBL" id="GMT18248.1"/>
    </source>
</evidence>
<reference evidence="3" key="1">
    <citation type="submission" date="2023-10" db="EMBL/GenBank/DDBJ databases">
        <title>Genome assembly of Pristionchus species.</title>
        <authorList>
            <person name="Yoshida K."/>
            <person name="Sommer R.J."/>
        </authorList>
    </citation>
    <scope>NUCLEOTIDE SEQUENCE</scope>
    <source>
        <strain evidence="3">RS5133</strain>
    </source>
</reference>
<accession>A0AAV5VJ35</accession>
<feature type="non-terminal residue" evidence="3">
    <location>
        <position position="104"/>
    </location>
</feature>
<protein>
    <submittedName>
        <fullName evidence="3">Uncharacterized protein</fullName>
    </submittedName>
</protein>
<gene>
    <name evidence="2" type="ORF">PFISCL1PPCAC_9542</name>
    <name evidence="3" type="ORF">PFISCL1PPCAC_9545</name>
</gene>
<dbReference type="EMBL" id="BTSY01000003">
    <property type="protein sequence ID" value="GMT18245.1"/>
    <property type="molecule type" value="Genomic_DNA"/>
</dbReference>
<dbReference type="AlphaFoldDB" id="A0AAV5VJ35"/>